<dbReference type="EMBL" id="QQSY01000011">
    <property type="protein sequence ID" value="RDI96819.1"/>
    <property type="molecule type" value="Genomic_DNA"/>
</dbReference>
<keyword evidence="7" id="KW-1185">Reference proteome</keyword>
<dbReference type="RefSeq" id="WP_114826965.1">
    <property type="nucleotide sequence ID" value="NZ_QQSY01000011.1"/>
</dbReference>
<dbReference type="PANTHER" id="PTHR30537:SF31">
    <property type="entry name" value="TRANSCRIPTIONAL REGULATOR, LYSR FAMILY"/>
    <property type="match status" value="1"/>
</dbReference>
<organism evidence="6 7">
    <name type="scientific">Dyella solisilvae</name>
    <dbReference type="NCBI Taxonomy" id="1920168"/>
    <lineage>
        <taxon>Bacteria</taxon>
        <taxon>Pseudomonadati</taxon>
        <taxon>Pseudomonadota</taxon>
        <taxon>Gammaproteobacteria</taxon>
        <taxon>Lysobacterales</taxon>
        <taxon>Rhodanobacteraceae</taxon>
        <taxon>Dyella</taxon>
    </lineage>
</organism>
<dbReference type="InterPro" id="IPR005119">
    <property type="entry name" value="LysR_subst-bd"/>
</dbReference>
<dbReference type="OrthoDB" id="9810065at2"/>
<dbReference type="CDD" id="cd08473">
    <property type="entry name" value="PBP2_CrgA_like_4"/>
    <property type="match status" value="1"/>
</dbReference>
<dbReference type="Gene3D" id="3.40.190.290">
    <property type="match status" value="1"/>
</dbReference>
<gene>
    <name evidence="6" type="ORF">DVT68_19900</name>
</gene>
<evidence type="ECO:0000256" key="2">
    <source>
        <dbReference type="ARBA" id="ARBA00023015"/>
    </source>
</evidence>
<dbReference type="InterPro" id="IPR036388">
    <property type="entry name" value="WH-like_DNA-bd_sf"/>
</dbReference>
<evidence type="ECO:0000313" key="6">
    <source>
        <dbReference type="EMBL" id="RDI96819.1"/>
    </source>
</evidence>
<dbReference type="AlphaFoldDB" id="A0A370K2E7"/>
<evidence type="ECO:0000259" key="5">
    <source>
        <dbReference type="PROSITE" id="PS50931"/>
    </source>
</evidence>
<accession>A0A370K2E7</accession>
<protein>
    <submittedName>
        <fullName evidence="6">LysR family transcriptional regulator</fullName>
    </submittedName>
</protein>
<dbReference type="InterPro" id="IPR000847">
    <property type="entry name" value="LysR_HTH_N"/>
</dbReference>
<comment type="caution">
    <text evidence="6">The sequence shown here is derived from an EMBL/GenBank/DDBJ whole genome shotgun (WGS) entry which is preliminary data.</text>
</comment>
<comment type="similarity">
    <text evidence="1">Belongs to the LysR transcriptional regulatory family.</text>
</comment>
<proteinExistence type="inferred from homology"/>
<feature type="domain" description="HTH lysR-type" evidence="5">
    <location>
        <begin position="1"/>
        <end position="59"/>
    </location>
</feature>
<sequence>MQPLEEFYYFAQVVEHGGYAKASRALGIPKSRLSRHVAALEARLNVRLLQRSTRRFSVTEVGADVHRHAMAMLAEADAALDVVEFARAEPRGVVRMSCPTPMARTMLAGILPEFLREHPAVRLQVHVSNRRVDVLNEGFDVALRVRAQPTGEDGLVMRSFGEVRELLVASPHYLDKVGRPGRPADLAGLDTLAFDSEAEHQTWELRGPDGQMARIEIAPRVRCHDFVVLRAAALEGLGITKLPENVVRADLADGRLERVLPQWNAPLGIAHLVFPTRRGLLPAVRALIDFLAAKLPAATGQ</sequence>
<dbReference type="Pfam" id="PF00126">
    <property type="entry name" value="HTH_1"/>
    <property type="match status" value="1"/>
</dbReference>
<dbReference type="SUPFAM" id="SSF46785">
    <property type="entry name" value="Winged helix' DNA-binding domain"/>
    <property type="match status" value="1"/>
</dbReference>
<evidence type="ECO:0000256" key="1">
    <source>
        <dbReference type="ARBA" id="ARBA00009437"/>
    </source>
</evidence>
<keyword evidence="3" id="KW-0238">DNA-binding</keyword>
<dbReference type="FunFam" id="1.10.10.10:FF:000001">
    <property type="entry name" value="LysR family transcriptional regulator"/>
    <property type="match status" value="1"/>
</dbReference>
<keyword evidence="2" id="KW-0805">Transcription regulation</keyword>
<dbReference type="Gene3D" id="1.10.10.10">
    <property type="entry name" value="Winged helix-like DNA-binding domain superfamily/Winged helix DNA-binding domain"/>
    <property type="match status" value="1"/>
</dbReference>
<dbReference type="InterPro" id="IPR036390">
    <property type="entry name" value="WH_DNA-bd_sf"/>
</dbReference>
<keyword evidence="4" id="KW-0804">Transcription</keyword>
<dbReference type="GO" id="GO:0006351">
    <property type="term" value="P:DNA-templated transcription"/>
    <property type="evidence" value="ECO:0007669"/>
    <property type="project" value="TreeGrafter"/>
</dbReference>
<reference evidence="6 7" key="1">
    <citation type="submission" date="2018-07" db="EMBL/GenBank/DDBJ databases">
        <title>Dyella solisilvae sp. nov., isolated from the pine and broad-leaved mixed forest soil.</title>
        <authorList>
            <person name="Gao Z."/>
            <person name="Qiu L."/>
        </authorList>
    </citation>
    <scope>NUCLEOTIDE SEQUENCE [LARGE SCALE GENOMIC DNA]</scope>
    <source>
        <strain evidence="6 7">DHG54</strain>
    </source>
</reference>
<name>A0A370K2E7_9GAMM</name>
<evidence type="ECO:0000256" key="4">
    <source>
        <dbReference type="ARBA" id="ARBA00023163"/>
    </source>
</evidence>
<dbReference type="InterPro" id="IPR058163">
    <property type="entry name" value="LysR-type_TF_proteobact-type"/>
</dbReference>
<dbReference type="SUPFAM" id="SSF53850">
    <property type="entry name" value="Periplasmic binding protein-like II"/>
    <property type="match status" value="1"/>
</dbReference>
<dbReference type="PROSITE" id="PS50931">
    <property type="entry name" value="HTH_LYSR"/>
    <property type="match status" value="1"/>
</dbReference>
<dbReference type="GO" id="GO:0043565">
    <property type="term" value="F:sequence-specific DNA binding"/>
    <property type="evidence" value="ECO:0007669"/>
    <property type="project" value="TreeGrafter"/>
</dbReference>
<evidence type="ECO:0000313" key="7">
    <source>
        <dbReference type="Proteomes" id="UP000254711"/>
    </source>
</evidence>
<dbReference type="PANTHER" id="PTHR30537">
    <property type="entry name" value="HTH-TYPE TRANSCRIPTIONAL REGULATOR"/>
    <property type="match status" value="1"/>
</dbReference>
<dbReference type="GO" id="GO:0003700">
    <property type="term" value="F:DNA-binding transcription factor activity"/>
    <property type="evidence" value="ECO:0007669"/>
    <property type="project" value="InterPro"/>
</dbReference>
<dbReference type="Proteomes" id="UP000254711">
    <property type="component" value="Unassembled WGS sequence"/>
</dbReference>
<evidence type="ECO:0000256" key="3">
    <source>
        <dbReference type="ARBA" id="ARBA00023125"/>
    </source>
</evidence>
<dbReference type="Pfam" id="PF03466">
    <property type="entry name" value="LysR_substrate"/>
    <property type="match status" value="1"/>
</dbReference>